<dbReference type="InterPro" id="IPR019414">
    <property type="entry name" value="Rtp1_C2"/>
</dbReference>
<dbReference type="InterPro" id="IPR011989">
    <property type="entry name" value="ARM-like"/>
</dbReference>
<dbReference type="PANTHER" id="PTHR20959">
    <property type="entry name" value="TRANSPORT AND GOLGI ORGANIZATION PROTEIN 6 FAMILY MEMBER"/>
    <property type="match status" value="1"/>
</dbReference>
<evidence type="ECO:0000313" key="3">
    <source>
        <dbReference type="Proteomes" id="UP001295444"/>
    </source>
</evidence>
<dbReference type="GO" id="GO:0009306">
    <property type="term" value="P:protein secretion"/>
    <property type="evidence" value="ECO:0007669"/>
    <property type="project" value="TreeGrafter"/>
</dbReference>
<dbReference type="InterPro" id="IPR039600">
    <property type="entry name" value="TANGO6/Rtp1"/>
</dbReference>
<dbReference type="Gene3D" id="1.25.10.10">
    <property type="entry name" value="Leucine-rich Repeat Variant"/>
    <property type="match status" value="1"/>
</dbReference>
<gene>
    <name evidence="2" type="ORF">PECUL_23A051561</name>
</gene>
<keyword evidence="3" id="KW-1185">Reference proteome</keyword>
<dbReference type="Pfam" id="PF10304">
    <property type="entry name" value="RTP1_C2"/>
    <property type="match status" value="1"/>
</dbReference>
<organism evidence="2 3">
    <name type="scientific">Pelobates cultripes</name>
    <name type="common">Western spadefoot toad</name>
    <dbReference type="NCBI Taxonomy" id="61616"/>
    <lineage>
        <taxon>Eukaryota</taxon>
        <taxon>Metazoa</taxon>
        <taxon>Chordata</taxon>
        <taxon>Craniata</taxon>
        <taxon>Vertebrata</taxon>
        <taxon>Euteleostomi</taxon>
        <taxon>Amphibia</taxon>
        <taxon>Batrachia</taxon>
        <taxon>Anura</taxon>
        <taxon>Pelobatoidea</taxon>
        <taxon>Pelobatidae</taxon>
        <taxon>Pelobates</taxon>
    </lineage>
</organism>
<protein>
    <submittedName>
        <fullName evidence="2">Transport and Golgi organization 6 homolog</fullName>
    </submittedName>
</protein>
<dbReference type="AlphaFoldDB" id="A0AAD1WVF8"/>
<proteinExistence type="predicted"/>
<evidence type="ECO:0000259" key="1">
    <source>
        <dbReference type="Pfam" id="PF10304"/>
    </source>
</evidence>
<reference evidence="2" key="1">
    <citation type="submission" date="2022-03" db="EMBL/GenBank/DDBJ databases">
        <authorList>
            <person name="Alioto T."/>
            <person name="Alioto T."/>
            <person name="Gomez Garrido J."/>
        </authorList>
    </citation>
    <scope>NUCLEOTIDE SEQUENCE</scope>
</reference>
<accession>A0AAD1WVF8</accession>
<feature type="domain" description="RNA polymerase II assembly factor Rtp1 C-terminal" evidence="1">
    <location>
        <begin position="176"/>
        <end position="208"/>
    </location>
</feature>
<dbReference type="PANTHER" id="PTHR20959:SF1">
    <property type="entry name" value="TRANSPORT AND GOLGI ORGANIZATION PROTEIN 6 HOMOLOG"/>
    <property type="match status" value="1"/>
</dbReference>
<dbReference type="InterPro" id="IPR016024">
    <property type="entry name" value="ARM-type_fold"/>
</dbReference>
<name>A0AAD1WVF8_PELCU</name>
<evidence type="ECO:0000313" key="2">
    <source>
        <dbReference type="EMBL" id="CAH2323961.1"/>
    </source>
</evidence>
<dbReference type="EMBL" id="OW240923">
    <property type="protein sequence ID" value="CAH2323961.1"/>
    <property type="molecule type" value="Genomic_DNA"/>
</dbReference>
<sequence length="229" mass="25285">MTMTRKELILTSKIPGWPTVSSPSEVGLDLHRAGNVFHLACGRVNVLPLSVPTEDGEQLIVKVWPALPVLVNTLLHCHVSAQGDMVSQYRDLLIHAFLSGCKDHDALLRASSLSNLGELCQHLQFALGPVIHEVSSCLSAMVRTDPEAQVRRAATHVVVLLLRGLSEKVTEVLHDVLLDLYRLLKFVVRCETDSVCVLHAQLALEELDRIIRAALLPLQKLEKKIVVLP</sequence>
<dbReference type="SUPFAM" id="SSF48371">
    <property type="entry name" value="ARM repeat"/>
    <property type="match status" value="1"/>
</dbReference>
<dbReference type="Proteomes" id="UP001295444">
    <property type="component" value="Chromosome 12"/>
</dbReference>